<evidence type="ECO:0000313" key="1">
    <source>
        <dbReference type="EMBL" id="USE78077.1"/>
    </source>
</evidence>
<dbReference type="RefSeq" id="WP_174107060.1">
    <property type="nucleotide sequence ID" value="NZ_CP098735.1"/>
</dbReference>
<organism evidence="1 2">
    <name type="scientific">Cupriavidus gilardii</name>
    <dbReference type="NCBI Taxonomy" id="82541"/>
    <lineage>
        <taxon>Bacteria</taxon>
        <taxon>Pseudomonadati</taxon>
        <taxon>Pseudomonadota</taxon>
        <taxon>Betaproteobacteria</taxon>
        <taxon>Burkholderiales</taxon>
        <taxon>Burkholderiaceae</taxon>
        <taxon>Cupriavidus</taxon>
    </lineage>
</organism>
<sequence length="73" mass="7922">MNEQEQFQALGRIEGKMDMMLQNQKRQDDKLEELDGRLRAVEVKAATTGAIAGTLASLLTSAGVSAIRAKFGL</sequence>
<proteinExistence type="predicted"/>
<dbReference type="Proteomes" id="UP001056648">
    <property type="component" value="Chromosome 1"/>
</dbReference>
<reference evidence="1" key="1">
    <citation type="submission" date="2022-06" db="EMBL/GenBank/DDBJ databases">
        <title>Complete genome sequence and characterization of Cupriavidus gilardii QJ1 isolated from contaminating cells.</title>
        <authorList>
            <person name="Qi J."/>
        </authorList>
    </citation>
    <scope>NUCLEOTIDE SEQUENCE</scope>
    <source>
        <strain evidence="1">QJ1</strain>
    </source>
</reference>
<protein>
    <submittedName>
        <fullName evidence="1">Uncharacterized protein</fullName>
    </submittedName>
</protein>
<dbReference type="EMBL" id="CP098735">
    <property type="protein sequence ID" value="USE78077.1"/>
    <property type="molecule type" value="Genomic_DNA"/>
</dbReference>
<name>A0ABY4VLH4_9BURK</name>
<gene>
    <name evidence="1" type="ORF">NDR89_03245</name>
</gene>
<evidence type="ECO:0000313" key="2">
    <source>
        <dbReference type="Proteomes" id="UP001056648"/>
    </source>
</evidence>
<accession>A0ABY4VLH4</accession>
<keyword evidence="2" id="KW-1185">Reference proteome</keyword>